<evidence type="ECO:0000256" key="2">
    <source>
        <dbReference type="ARBA" id="ARBA00022448"/>
    </source>
</evidence>
<dbReference type="STRING" id="1797737.A2196_04495"/>
<evidence type="ECO:0000256" key="6">
    <source>
        <dbReference type="ARBA" id="ARBA00023310"/>
    </source>
</evidence>
<reference evidence="8 9" key="1">
    <citation type="journal article" date="2016" name="Nat. Commun.">
        <title>Thousands of microbial genomes shed light on interconnected biogeochemical processes in an aquifer system.</title>
        <authorList>
            <person name="Anantharaman K."/>
            <person name="Brown C.T."/>
            <person name="Hug L.A."/>
            <person name="Sharon I."/>
            <person name="Castelle C.J."/>
            <person name="Probst A.J."/>
            <person name="Thomas B.C."/>
            <person name="Singh A."/>
            <person name="Wilkins M.J."/>
            <person name="Karaoz U."/>
            <person name="Brodie E.L."/>
            <person name="Williams K.H."/>
            <person name="Hubbard S.S."/>
            <person name="Banfield J.F."/>
        </authorList>
    </citation>
    <scope>NUCLEOTIDE SEQUENCE [LARGE SCALE GENOMIC DNA]</scope>
</reference>
<protein>
    <submittedName>
        <fullName evidence="8">Uncharacterized protein</fullName>
    </submittedName>
</protein>
<proteinExistence type="predicted"/>
<keyword evidence="6" id="KW-0066">ATP synthesis</keyword>
<keyword evidence="3" id="KW-0375">Hydrogen ion transport</keyword>
<keyword evidence="2" id="KW-0813">Transport</keyword>
<dbReference type="GO" id="GO:0016020">
    <property type="term" value="C:membrane"/>
    <property type="evidence" value="ECO:0007669"/>
    <property type="project" value="UniProtKB-SubCell"/>
</dbReference>
<keyword evidence="5" id="KW-0472">Membrane</keyword>
<dbReference type="InterPro" id="IPR000711">
    <property type="entry name" value="ATPase_OSCP/dsu"/>
</dbReference>
<evidence type="ECO:0000313" key="8">
    <source>
        <dbReference type="EMBL" id="OGE01379.1"/>
    </source>
</evidence>
<evidence type="ECO:0000256" key="3">
    <source>
        <dbReference type="ARBA" id="ARBA00022781"/>
    </source>
</evidence>
<organism evidence="8 9">
    <name type="scientific">Candidatus Curtissbacteria bacterium RIFOXYA1_FULL_41_14</name>
    <dbReference type="NCBI Taxonomy" id="1797737"/>
    <lineage>
        <taxon>Bacteria</taxon>
        <taxon>Candidatus Curtissiibacteriota</taxon>
    </lineage>
</organism>
<dbReference type="Proteomes" id="UP000176751">
    <property type="component" value="Unassembled WGS sequence"/>
</dbReference>
<evidence type="ECO:0000256" key="1">
    <source>
        <dbReference type="ARBA" id="ARBA00004370"/>
    </source>
</evidence>
<name>A0A1F5HBB5_9BACT</name>
<evidence type="ECO:0000256" key="7">
    <source>
        <dbReference type="SAM" id="Coils"/>
    </source>
</evidence>
<evidence type="ECO:0000256" key="5">
    <source>
        <dbReference type="ARBA" id="ARBA00023136"/>
    </source>
</evidence>
<comment type="caution">
    <text evidence="8">The sequence shown here is derived from an EMBL/GenBank/DDBJ whole genome shotgun (WGS) entry which is preliminary data.</text>
</comment>
<evidence type="ECO:0000256" key="4">
    <source>
        <dbReference type="ARBA" id="ARBA00023065"/>
    </source>
</evidence>
<keyword evidence="4" id="KW-0406">Ion transport</keyword>
<sequence>MIAKKKQIQIAKVMLKNSLSGGLVNSKLVSFVLREVISQRPQGLTKILKVYRRLVENKLKKEEILIESAQKVANQKQLEQEFTKNTGVKRINFKINPKIVFGAKITAGDWIYDATLDAKLNQLTKA</sequence>
<comment type="subcellular location">
    <subcellularLocation>
        <location evidence="1">Membrane</location>
    </subcellularLocation>
</comment>
<dbReference type="AlphaFoldDB" id="A0A1F5HBB5"/>
<accession>A0A1F5HBB5</accession>
<keyword evidence="7" id="KW-0175">Coiled coil</keyword>
<dbReference type="Pfam" id="PF00213">
    <property type="entry name" value="OSCP"/>
    <property type="match status" value="1"/>
</dbReference>
<evidence type="ECO:0000313" key="9">
    <source>
        <dbReference type="Proteomes" id="UP000176751"/>
    </source>
</evidence>
<dbReference type="EMBL" id="MFCA01000028">
    <property type="protein sequence ID" value="OGE01379.1"/>
    <property type="molecule type" value="Genomic_DNA"/>
</dbReference>
<gene>
    <name evidence="8" type="ORF">A2196_04495</name>
</gene>
<feature type="coiled-coil region" evidence="7">
    <location>
        <begin position="52"/>
        <end position="79"/>
    </location>
</feature>
<dbReference type="GO" id="GO:0046933">
    <property type="term" value="F:proton-transporting ATP synthase activity, rotational mechanism"/>
    <property type="evidence" value="ECO:0007669"/>
    <property type="project" value="InterPro"/>
</dbReference>